<dbReference type="AlphaFoldDB" id="E1QHV2"/>
<name>E1QHV2_DESB2</name>
<dbReference type="HOGENOM" id="CLU_2492734_0_0_7"/>
<organism evidence="1 2">
    <name type="scientific">Desulfarculus baarsii (strain ATCC 33931 / DSM 2075 / LMG 7858 / VKM B-1802 / 2st14)</name>
    <dbReference type="NCBI Taxonomy" id="644282"/>
    <lineage>
        <taxon>Bacteria</taxon>
        <taxon>Pseudomonadati</taxon>
        <taxon>Thermodesulfobacteriota</taxon>
        <taxon>Desulfarculia</taxon>
        <taxon>Desulfarculales</taxon>
        <taxon>Desulfarculaceae</taxon>
        <taxon>Desulfarculus</taxon>
    </lineage>
</organism>
<evidence type="ECO:0000313" key="2">
    <source>
        <dbReference type="Proteomes" id="UP000009047"/>
    </source>
</evidence>
<gene>
    <name evidence="1" type="ordered locus">Deba_1778</name>
</gene>
<sequence>MEKCRLAAEFFQKLGEGSAEFITTMIEDEMNAELVEIFNKFGEKIDMGDMDPGRFQTSLLIIGYLLRAHEQTRLDLKSPSCSTALH</sequence>
<accession>E1QHV2</accession>
<proteinExistence type="predicted"/>
<evidence type="ECO:0000313" key="1">
    <source>
        <dbReference type="EMBL" id="ADK85145.1"/>
    </source>
</evidence>
<dbReference type="STRING" id="644282.Deba_1778"/>
<dbReference type="KEGG" id="dbr:Deba_1778"/>
<protein>
    <submittedName>
        <fullName evidence="1">Uncharacterized protein</fullName>
    </submittedName>
</protein>
<dbReference type="Proteomes" id="UP000009047">
    <property type="component" value="Chromosome"/>
</dbReference>
<reference evidence="1 2" key="1">
    <citation type="journal article" date="2010" name="Stand. Genomic Sci.">
        <title>Complete genome sequence of Desulfarculus baarsii type strain (2st14).</title>
        <authorList>
            <person name="Sun H."/>
            <person name="Spring S."/>
            <person name="Lapidus A."/>
            <person name="Davenport K."/>
            <person name="Del Rio T.G."/>
            <person name="Tice H."/>
            <person name="Nolan M."/>
            <person name="Copeland A."/>
            <person name="Cheng J.F."/>
            <person name="Lucas S."/>
            <person name="Tapia R."/>
            <person name="Goodwin L."/>
            <person name="Pitluck S."/>
            <person name="Ivanova N."/>
            <person name="Pagani I."/>
            <person name="Mavromatis K."/>
            <person name="Ovchinnikova G."/>
            <person name="Pati A."/>
            <person name="Chen A."/>
            <person name="Palaniappan K."/>
            <person name="Hauser L."/>
            <person name="Chang Y.J."/>
            <person name="Jeffries C.D."/>
            <person name="Detter J.C."/>
            <person name="Han C."/>
            <person name="Rohde M."/>
            <person name="Brambilla E."/>
            <person name="Goker M."/>
            <person name="Woyke T."/>
            <person name="Bristow J."/>
            <person name="Eisen J.A."/>
            <person name="Markowitz V."/>
            <person name="Hugenholtz P."/>
            <person name="Kyrpides N.C."/>
            <person name="Klenk H.P."/>
            <person name="Land M."/>
        </authorList>
    </citation>
    <scope>NUCLEOTIDE SEQUENCE [LARGE SCALE GENOMIC DNA]</scope>
    <source>
        <strain evidence="2">ATCC 33931 / DSM 2075 / LMG 7858 / VKM B-1802 / 2st14</strain>
    </source>
</reference>
<keyword evidence="2" id="KW-1185">Reference proteome</keyword>
<dbReference type="EMBL" id="CP002085">
    <property type="protein sequence ID" value="ADK85145.1"/>
    <property type="molecule type" value="Genomic_DNA"/>
</dbReference>